<name>A0ABQ8JNZ1_DERPT</name>
<comment type="caution">
    <text evidence="2">The sequence shown here is derived from an EMBL/GenBank/DDBJ whole genome shotgun (WGS) entry which is preliminary data.</text>
</comment>
<reference evidence="2 3" key="1">
    <citation type="journal article" date="2018" name="J. Allergy Clin. Immunol.">
        <title>High-quality assembly of Dermatophagoides pteronyssinus genome and transcriptome reveals a wide range of novel allergens.</title>
        <authorList>
            <person name="Liu X.Y."/>
            <person name="Yang K.Y."/>
            <person name="Wang M.Q."/>
            <person name="Kwok J.S."/>
            <person name="Zeng X."/>
            <person name="Yang Z."/>
            <person name="Xiao X.J."/>
            <person name="Lau C.P."/>
            <person name="Li Y."/>
            <person name="Huang Z.M."/>
            <person name="Ba J.G."/>
            <person name="Yim A.K."/>
            <person name="Ouyang C.Y."/>
            <person name="Ngai S.M."/>
            <person name="Chan T.F."/>
            <person name="Leung E.L."/>
            <person name="Liu L."/>
            <person name="Liu Z.G."/>
            <person name="Tsui S.K."/>
        </authorList>
    </citation>
    <scope>NUCLEOTIDE SEQUENCE [LARGE SCALE GENOMIC DNA]</scope>
    <source>
        <strain evidence="2">Derp</strain>
    </source>
</reference>
<dbReference type="InterPro" id="IPR051647">
    <property type="entry name" value="Mediator_comp_sub12"/>
</dbReference>
<feature type="compositionally biased region" description="Basic residues" evidence="1">
    <location>
        <begin position="8"/>
        <end position="23"/>
    </location>
</feature>
<evidence type="ECO:0000313" key="3">
    <source>
        <dbReference type="Proteomes" id="UP000887458"/>
    </source>
</evidence>
<dbReference type="EMBL" id="NJHN03000029">
    <property type="protein sequence ID" value="KAH9424185.1"/>
    <property type="molecule type" value="Genomic_DNA"/>
</dbReference>
<dbReference type="PANTHER" id="PTHR46007:SF8">
    <property type="entry name" value="C2H2-TYPE DOMAIN-CONTAINING PROTEIN"/>
    <property type="match status" value="1"/>
</dbReference>
<evidence type="ECO:0000256" key="1">
    <source>
        <dbReference type="SAM" id="MobiDB-lite"/>
    </source>
</evidence>
<evidence type="ECO:0000313" key="2">
    <source>
        <dbReference type="EMBL" id="KAH9424185.1"/>
    </source>
</evidence>
<dbReference type="PANTHER" id="PTHR46007">
    <property type="entry name" value="MEDIATOR OF RNA POLYMERASE II TRANSCRIPTION SUBUNIT 12"/>
    <property type="match status" value="1"/>
</dbReference>
<reference evidence="2 3" key="2">
    <citation type="journal article" date="2022" name="Mol. Biol. Evol.">
        <title>Comparative Genomics Reveals Insights into the Divergent Evolution of Astigmatic Mites and Household Pest Adaptations.</title>
        <authorList>
            <person name="Xiong Q."/>
            <person name="Wan A.T."/>
            <person name="Liu X."/>
            <person name="Fung C.S."/>
            <person name="Xiao X."/>
            <person name="Malainual N."/>
            <person name="Hou J."/>
            <person name="Wang L."/>
            <person name="Wang M."/>
            <person name="Yang K.Y."/>
            <person name="Cui Y."/>
            <person name="Leung E.L."/>
            <person name="Nong W."/>
            <person name="Shin S.K."/>
            <person name="Au S.W."/>
            <person name="Jeong K.Y."/>
            <person name="Chew F.T."/>
            <person name="Hui J.H."/>
            <person name="Leung T.F."/>
            <person name="Tungtrongchitr A."/>
            <person name="Zhong N."/>
            <person name="Liu Z."/>
            <person name="Tsui S.K."/>
        </authorList>
    </citation>
    <scope>NUCLEOTIDE SEQUENCE [LARGE SCALE GENOMIC DNA]</scope>
    <source>
        <strain evidence="2">Derp</strain>
    </source>
</reference>
<sequence length="417" mass="47238">MPNNRYIGHQHHHHHHHNHRHQQNNHQQQQLHQIPTTATISNPYGITLIASNPPMNHNEENHLNVEYYNCPTNQQQQQQQDHLNNTMSQTAQIVLLPAQNLQVSNGLMNNHHSPTFVQKTTVAEPVQMILPTNNDLVGSYQVAAATFPNVSVLVPTTILIANQNECILIPQQQNSPNICQPNLSLQVASTNNPLFYNSSIDSPFEANNVEYEEVIQQQQPQEEQECEIIALDNNINAQAILAGIAMTDRNETILNHQPTQLINNNCQIIGIVHNGTNQVSILQQQQQPQSSLMNSTSVDQTIQQVLLSKCMDTTDNNNNKQNRESMEIHTNDYQYDMNEFFTSIVEPSQTSSSSSSTTLTSFLKEKSDPDQAKEWLKDSFIVNRALKALKKANNNSNIQQSHDQNRTVQIIKRNSHQ</sequence>
<feature type="region of interest" description="Disordered" evidence="1">
    <location>
        <begin position="1"/>
        <end position="28"/>
    </location>
</feature>
<accession>A0ABQ8JNZ1</accession>
<dbReference type="Proteomes" id="UP000887458">
    <property type="component" value="Unassembled WGS sequence"/>
</dbReference>
<proteinExistence type="predicted"/>
<keyword evidence="3" id="KW-1185">Reference proteome</keyword>
<protein>
    <submittedName>
        <fullName evidence="2">Uncharacterized protein</fullName>
    </submittedName>
</protein>
<organism evidence="2 3">
    <name type="scientific">Dermatophagoides pteronyssinus</name>
    <name type="common">European house dust mite</name>
    <dbReference type="NCBI Taxonomy" id="6956"/>
    <lineage>
        <taxon>Eukaryota</taxon>
        <taxon>Metazoa</taxon>
        <taxon>Ecdysozoa</taxon>
        <taxon>Arthropoda</taxon>
        <taxon>Chelicerata</taxon>
        <taxon>Arachnida</taxon>
        <taxon>Acari</taxon>
        <taxon>Acariformes</taxon>
        <taxon>Sarcoptiformes</taxon>
        <taxon>Astigmata</taxon>
        <taxon>Psoroptidia</taxon>
        <taxon>Analgoidea</taxon>
        <taxon>Pyroglyphidae</taxon>
        <taxon>Dermatophagoidinae</taxon>
        <taxon>Dermatophagoides</taxon>
    </lineage>
</organism>
<gene>
    <name evidence="2" type="ORF">DERP_004367</name>
</gene>